<protein>
    <submittedName>
        <fullName evidence="1">Uncharacterized protein</fullName>
    </submittedName>
</protein>
<reference evidence="2" key="1">
    <citation type="submission" date="2016-01" db="EMBL/GenBank/DDBJ databases">
        <authorList>
            <person name="Mitreva M."/>
            <person name="Pepin K.H."/>
            <person name="Mihindukulasuriya K.A."/>
            <person name="Fulton R."/>
            <person name="Fronick C."/>
            <person name="O'Laughlin M."/>
            <person name="Miner T."/>
            <person name="Herter B."/>
            <person name="Rosa B.A."/>
            <person name="Cordes M."/>
            <person name="Tomlinson C."/>
            <person name="Wollam A."/>
            <person name="Palsikar V.B."/>
            <person name="Mardis E.R."/>
            <person name="Wilson R.K."/>
        </authorList>
    </citation>
    <scope>NUCLEOTIDE SEQUENCE [LARGE SCALE GENOMIC DNA]</scope>
    <source>
        <strain evidence="2">GED7749B</strain>
    </source>
</reference>
<organism evidence="1 2">
    <name type="scientific">Heyndrickxia coagulans</name>
    <name type="common">Weizmannia coagulans</name>
    <dbReference type="NCBI Taxonomy" id="1398"/>
    <lineage>
        <taxon>Bacteria</taxon>
        <taxon>Bacillati</taxon>
        <taxon>Bacillota</taxon>
        <taxon>Bacilli</taxon>
        <taxon>Bacillales</taxon>
        <taxon>Bacillaceae</taxon>
        <taxon>Heyndrickxia</taxon>
    </lineage>
</organism>
<accession>A0A133KS97</accession>
<gene>
    <name evidence="1" type="ORF">HMPREF3213_01785</name>
</gene>
<dbReference type="EMBL" id="LRPN01000058">
    <property type="protein sequence ID" value="KWZ82397.1"/>
    <property type="molecule type" value="Genomic_DNA"/>
</dbReference>
<dbReference type="Proteomes" id="UP000070376">
    <property type="component" value="Unassembled WGS sequence"/>
</dbReference>
<comment type="caution">
    <text evidence="1">The sequence shown here is derived from an EMBL/GenBank/DDBJ whole genome shotgun (WGS) entry which is preliminary data.</text>
</comment>
<proteinExistence type="predicted"/>
<evidence type="ECO:0000313" key="1">
    <source>
        <dbReference type="EMBL" id="KWZ82397.1"/>
    </source>
</evidence>
<evidence type="ECO:0000313" key="2">
    <source>
        <dbReference type="Proteomes" id="UP000070376"/>
    </source>
</evidence>
<name>A0A133KS97_HEYCO</name>
<dbReference type="PATRIC" id="fig|1398.22.peg.1791"/>
<sequence length="48" mass="5483">MMPVAAVLPFRKPEMPPESGSRLPSYRVFSAWSGVQDIKKLFNYVKLL</sequence>
<dbReference type="AlphaFoldDB" id="A0A133KS97"/>